<feature type="compositionally biased region" description="Basic residues" evidence="2">
    <location>
        <begin position="304"/>
        <end position="322"/>
    </location>
</feature>
<name>A0A484KRX5_9ASTE</name>
<feature type="coiled-coil region" evidence="1">
    <location>
        <begin position="370"/>
        <end position="439"/>
    </location>
</feature>
<feature type="compositionally biased region" description="Low complexity" evidence="2">
    <location>
        <begin position="10"/>
        <end position="25"/>
    </location>
</feature>
<evidence type="ECO:0000256" key="1">
    <source>
        <dbReference type="SAM" id="Coils"/>
    </source>
</evidence>
<dbReference type="OrthoDB" id="1839207at2759"/>
<dbReference type="Proteomes" id="UP000595140">
    <property type="component" value="Unassembled WGS sequence"/>
</dbReference>
<keyword evidence="4" id="KW-1185">Reference proteome</keyword>
<gene>
    <name evidence="3" type="ORF">CCAM_LOCUS10259</name>
</gene>
<keyword evidence="1" id="KW-0175">Coiled coil</keyword>
<protein>
    <submittedName>
        <fullName evidence="3">Uncharacterized protein</fullName>
    </submittedName>
</protein>
<dbReference type="AlphaFoldDB" id="A0A484KRX5"/>
<feature type="region of interest" description="Disordered" evidence="2">
    <location>
        <begin position="1"/>
        <end position="55"/>
    </location>
</feature>
<evidence type="ECO:0000256" key="2">
    <source>
        <dbReference type="SAM" id="MobiDB-lite"/>
    </source>
</evidence>
<dbReference type="EMBL" id="OOIL02000693">
    <property type="protein sequence ID" value="VFQ68483.1"/>
    <property type="molecule type" value="Genomic_DNA"/>
</dbReference>
<feature type="compositionally biased region" description="Basic and acidic residues" evidence="2">
    <location>
        <begin position="152"/>
        <end position="168"/>
    </location>
</feature>
<reference evidence="3 4" key="1">
    <citation type="submission" date="2018-04" db="EMBL/GenBank/DDBJ databases">
        <authorList>
            <person name="Vogel A."/>
        </authorList>
    </citation>
    <scope>NUCLEOTIDE SEQUENCE [LARGE SCALE GENOMIC DNA]</scope>
</reference>
<evidence type="ECO:0000313" key="3">
    <source>
        <dbReference type="EMBL" id="VFQ68483.1"/>
    </source>
</evidence>
<proteinExistence type="predicted"/>
<feature type="region of interest" description="Disordered" evidence="2">
    <location>
        <begin position="147"/>
        <end position="177"/>
    </location>
</feature>
<sequence length="535" mass="59959">MPEILDQCLSSSQPSSSSHSESSSPPVTPLIRRPSQQSNSQAREIIAQEPVPLNQLPGRFNPKVLSWEQWEERLGSLGFLALDVRPVFKESSRVTKKWADRVIKPERVHPEPTKDLEDACEKLLKGDPVTGKPYAYGGWVFRLPNPDGGESATHDAKDDRADSPDGHVEASSPHPGRSSSLKLLTFIFFIYVQGLKTNQSFVVLFFFADMNFNRMTTIIEDDNDDVQVLHSNRSPLSNPPSPPHFPGMDGATSARCSPIHEQSQKLKSPSARHHSESDRANPPKVPVQSGAKEVGASSSSKAKDQKRKSSHKSSRGGKKRKISLSDREGESIEEAFLSLAKKLSKAGVISEEIGQTIKEKDQVSELTLLLDSAKLEINDRAKRERRLEEELKEERAMLEEERIKLEEERAKLVEEKRKVAELEDALAQAKETARSKEEAFPIEAAGWAARNHLEVARSILTAPEETMDFFKTMYKEPEGKRMITEIGSYGFQCGQKDERSLLYARLQKRDPSFDPAKMKLPALYEEVPTPPFPLE</sequence>
<feature type="region of interest" description="Disordered" evidence="2">
    <location>
        <begin position="229"/>
        <end position="327"/>
    </location>
</feature>
<accession>A0A484KRX5</accession>
<evidence type="ECO:0000313" key="4">
    <source>
        <dbReference type="Proteomes" id="UP000595140"/>
    </source>
</evidence>
<organism evidence="3 4">
    <name type="scientific">Cuscuta campestris</name>
    <dbReference type="NCBI Taxonomy" id="132261"/>
    <lineage>
        <taxon>Eukaryota</taxon>
        <taxon>Viridiplantae</taxon>
        <taxon>Streptophyta</taxon>
        <taxon>Embryophyta</taxon>
        <taxon>Tracheophyta</taxon>
        <taxon>Spermatophyta</taxon>
        <taxon>Magnoliopsida</taxon>
        <taxon>eudicotyledons</taxon>
        <taxon>Gunneridae</taxon>
        <taxon>Pentapetalae</taxon>
        <taxon>asterids</taxon>
        <taxon>lamiids</taxon>
        <taxon>Solanales</taxon>
        <taxon>Convolvulaceae</taxon>
        <taxon>Cuscuteae</taxon>
        <taxon>Cuscuta</taxon>
        <taxon>Cuscuta subgen. Grammica</taxon>
        <taxon>Cuscuta sect. Cleistogrammica</taxon>
    </lineage>
</organism>